<dbReference type="AlphaFoldDB" id="A0A1Q9JKJ2"/>
<evidence type="ECO:0000313" key="2">
    <source>
        <dbReference type="Proteomes" id="UP000187404"/>
    </source>
</evidence>
<reference evidence="1 2" key="1">
    <citation type="journal article" date="2016" name="Appl. Environ. Microbiol.">
        <title>Function and Phylogeny of Bacterial Butyryl Coenzyme A:Acetate Transferases and Their Diversity in the Proximal Colon of Swine.</title>
        <authorList>
            <person name="Trachsel J."/>
            <person name="Bayles D.O."/>
            <person name="Looft T."/>
            <person name="Levine U.Y."/>
            <person name="Allen H.K."/>
        </authorList>
    </citation>
    <scope>NUCLEOTIDE SEQUENCE [LARGE SCALE GENOMIC DNA]</scope>
    <source>
        <strain evidence="1 2">68-3-10</strain>
    </source>
</reference>
<gene>
    <name evidence="1" type="ORF">BHK98_11980</name>
</gene>
<dbReference type="RefSeq" id="WP_075714565.1">
    <property type="nucleotide sequence ID" value="NZ_MJIE01000001.1"/>
</dbReference>
<dbReference type="Proteomes" id="UP000187404">
    <property type="component" value="Unassembled WGS sequence"/>
</dbReference>
<protein>
    <submittedName>
        <fullName evidence="1">Excinuclease ATPase subunit</fullName>
    </submittedName>
</protein>
<sequence length="62" mass="7101">MTWGPSFMYYHCPECGIKFKYAIDMIPEFGDDYGKCPRCGAMGVYEKDGARTPDDADYEEVE</sequence>
<accession>A0A1Q9JKJ2</accession>
<name>A0A1Q9JKJ2_9FIRM</name>
<dbReference type="OrthoDB" id="2058851at2"/>
<dbReference type="GeneID" id="303114006"/>
<keyword evidence="2" id="KW-1185">Reference proteome</keyword>
<evidence type="ECO:0000313" key="1">
    <source>
        <dbReference type="EMBL" id="OLR56719.1"/>
    </source>
</evidence>
<proteinExistence type="predicted"/>
<organism evidence="1 2">
    <name type="scientific">Hornefia porci</name>
    <dbReference type="NCBI Taxonomy" id="2652292"/>
    <lineage>
        <taxon>Bacteria</taxon>
        <taxon>Bacillati</taxon>
        <taxon>Bacillota</taxon>
        <taxon>Clostridia</taxon>
        <taxon>Peptostreptococcales</taxon>
        <taxon>Anaerovoracaceae</taxon>
        <taxon>Hornefia</taxon>
    </lineage>
</organism>
<dbReference type="EMBL" id="MJIE01000001">
    <property type="protein sequence ID" value="OLR56719.1"/>
    <property type="molecule type" value="Genomic_DNA"/>
</dbReference>
<comment type="caution">
    <text evidence="1">The sequence shown here is derived from an EMBL/GenBank/DDBJ whole genome shotgun (WGS) entry which is preliminary data.</text>
</comment>